<dbReference type="AlphaFoldDB" id="A0A6G0MLG5"/>
<proteinExistence type="predicted"/>
<feature type="non-terminal residue" evidence="3">
    <location>
        <position position="36"/>
    </location>
</feature>
<evidence type="ECO:0000313" key="1">
    <source>
        <dbReference type="EMBL" id="KAE9063839.1"/>
    </source>
</evidence>
<name>A0A6G0MLG5_9STRA</name>
<evidence type="ECO:0000313" key="5">
    <source>
        <dbReference type="Proteomes" id="UP000488956"/>
    </source>
</evidence>
<protein>
    <submittedName>
        <fullName evidence="3">Uncharacterized protein</fullName>
    </submittedName>
</protein>
<evidence type="ECO:0000313" key="4">
    <source>
        <dbReference type="Proteomes" id="UP000476176"/>
    </source>
</evidence>
<evidence type="ECO:0000313" key="3">
    <source>
        <dbReference type="EMBL" id="KAE9171987.1"/>
    </source>
</evidence>
<dbReference type="EMBL" id="QXFX01004496">
    <property type="protein sequence ID" value="KAE9063839.1"/>
    <property type="molecule type" value="Genomic_DNA"/>
</dbReference>
<gene>
    <name evidence="3" type="ORF">PF004_g27399</name>
    <name evidence="2" type="ORF">PF004_g31178</name>
    <name evidence="1" type="ORF">PF010_g28836</name>
</gene>
<dbReference type="Proteomes" id="UP000476176">
    <property type="component" value="Unassembled WGS sequence"/>
</dbReference>
<organism evidence="3 4">
    <name type="scientific">Phytophthora fragariae</name>
    <dbReference type="NCBI Taxonomy" id="53985"/>
    <lineage>
        <taxon>Eukaryota</taxon>
        <taxon>Sar</taxon>
        <taxon>Stramenopiles</taxon>
        <taxon>Oomycota</taxon>
        <taxon>Peronosporomycetes</taxon>
        <taxon>Peronosporales</taxon>
        <taxon>Peronosporaceae</taxon>
        <taxon>Phytophthora</taxon>
    </lineage>
</organism>
<dbReference type="EMBL" id="QXGC01007397">
    <property type="protein sequence ID" value="KAE9160448.1"/>
    <property type="molecule type" value="Genomic_DNA"/>
</dbReference>
<dbReference type="Proteomes" id="UP000488956">
    <property type="component" value="Unassembled WGS sequence"/>
</dbReference>
<reference evidence="4 5" key="1">
    <citation type="submission" date="2018-09" db="EMBL/GenBank/DDBJ databases">
        <title>Genomic investigation of the strawberry pathogen Phytophthora fragariae indicates pathogenicity is determined by transcriptional variation in three key races.</title>
        <authorList>
            <person name="Adams T.M."/>
            <person name="Armitage A.D."/>
            <person name="Sobczyk M.K."/>
            <person name="Bates H.J."/>
            <person name="Dunwell J.M."/>
            <person name="Nellist C.F."/>
            <person name="Harrison R.J."/>
        </authorList>
    </citation>
    <scope>NUCLEOTIDE SEQUENCE [LARGE SCALE GENOMIC DNA]</scope>
    <source>
        <strain evidence="3 4">BC-23</strain>
        <strain evidence="1 5">ONT-3</strain>
    </source>
</reference>
<sequence>MPIIFKSPYPDVSIPEDAAIWNKLEQHARENGDMAA</sequence>
<accession>A0A6G0MLG5</accession>
<evidence type="ECO:0000313" key="2">
    <source>
        <dbReference type="EMBL" id="KAE9160448.1"/>
    </source>
</evidence>
<comment type="caution">
    <text evidence="3">The sequence shown here is derived from an EMBL/GenBank/DDBJ whole genome shotgun (WGS) entry which is preliminary data.</text>
</comment>
<dbReference type="EMBL" id="QXGC01003969">
    <property type="protein sequence ID" value="KAE9171987.1"/>
    <property type="molecule type" value="Genomic_DNA"/>
</dbReference>